<dbReference type="Pfam" id="PF13532">
    <property type="entry name" value="2OG-FeII_Oxy_2"/>
    <property type="match status" value="1"/>
</dbReference>
<accession>A0A2P6U5K6</accession>
<dbReference type="InterPro" id="IPR037151">
    <property type="entry name" value="AlkB-like_sf"/>
</dbReference>
<evidence type="ECO:0000256" key="1">
    <source>
        <dbReference type="ARBA" id="ARBA00007879"/>
    </source>
</evidence>
<dbReference type="GO" id="GO:0051213">
    <property type="term" value="F:dioxygenase activity"/>
    <property type="evidence" value="ECO:0007669"/>
    <property type="project" value="InterPro"/>
</dbReference>
<dbReference type="STRING" id="3076.A0A2P6U5K6"/>
<sequence length="705" mass="77558">MGALAPRDPRGHLPRPSAAVAAAICLCLLVALNASTQWQKRGSPTPTATHSSDSDHELGAAMHPTPSAVDAQPAGRTVPTQRQYACKRLLWMAGLQAKAADGSEAHYITSSTSYLRYYASALRSAREHAPSLLPVLVVLNDMSQDFVDWVEAQGGLVIHHELSFAARMEATNDPWLRENLTKQLMASYARLDVPAIMEKVVAALTAYQRRRQKASAAAGAPANVDLEAVMWTDPDVLFRHDIDSCSLPMPRLLSIGPELRPGTVINCGVMLFNVKAYAAMLPAMLDYADSRKWVLLHDQELVELFFRSNEATRFRESWHRLTALPDAYNYKAYWGEPDAGWQGMFTHQVGDVAIVHTHGPKPEMSLCVIEYLQRNVKKKLGWEPKHVIHRKNEIVEHCGIQVAMYLDELLQIMAGAFKADEGAMYRWVLREQDRLCPGACWASGKDTKGGSRGTYSELEPGQHVLPGAGRILFQPMFVPPGMAAELFAALKEQVSWQQRPVKVMGRTVMQPRLIAYQADGSELAYTYSGLRLKPESWHPGIAALKAQVEAAAGTAFNSCLLNFYRSGADSIGWHSDNEPLYGAEPTVASVSLGEPREFLLRRNADHNERYRFHLGSGALLVMSGPVQDQWMHSIPKRAGAVGQRISLTPPQPPSSPRQPPAGPHSSQATQPRQDLVSLSSDVASSVPQVGTFVRLPALGINMPQP</sequence>
<comment type="caution">
    <text evidence="4">The sequence shown here is derived from an EMBL/GenBank/DDBJ whole genome shotgun (WGS) entry which is preliminary data.</text>
</comment>
<dbReference type="InterPro" id="IPR032854">
    <property type="entry name" value="ALKBH3"/>
</dbReference>
<feature type="region of interest" description="Disordered" evidence="2">
    <location>
        <begin position="39"/>
        <end position="76"/>
    </location>
</feature>
<feature type="domain" description="Fe2OG dioxygenase" evidence="3">
    <location>
        <begin position="555"/>
        <end position="653"/>
    </location>
</feature>
<organism evidence="4 6">
    <name type="scientific">Chlorella sorokiniana</name>
    <name type="common">Freshwater green alga</name>
    <dbReference type="NCBI Taxonomy" id="3076"/>
    <lineage>
        <taxon>Eukaryota</taxon>
        <taxon>Viridiplantae</taxon>
        <taxon>Chlorophyta</taxon>
        <taxon>core chlorophytes</taxon>
        <taxon>Trebouxiophyceae</taxon>
        <taxon>Chlorellales</taxon>
        <taxon>Chlorellaceae</taxon>
        <taxon>Chlorella clade</taxon>
        <taxon>Chlorella</taxon>
    </lineage>
</organism>
<reference evidence="4 6" key="1">
    <citation type="journal article" date="2018" name="Plant J.">
        <title>Genome sequences of Chlorella sorokiniana UTEX 1602 and Micractinium conductrix SAG 241.80: implications to maltose excretion by a green alga.</title>
        <authorList>
            <person name="Arriola M.B."/>
            <person name="Velmurugan N."/>
            <person name="Zhang Y."/>
            <person name="Plunkett M.H."/>
            <person name="Hondzo H."/>
            <person name="Barney B.M."/>
        </authorList>
    </citation>
    <scope>NUCLEOTIDE SEQUENCE [LARGE SCALE GENOMIC DNA]</scope>
    <source>
        <strain evidence="4">1602</strain>
        <strain evidence="6">UTEX 1602</strain>
    </source>
</reference>
<dbReference type="SUPFAM" id="SSF51197">
    <property type="entry name" value="Clavaminate synthase-like"/>
    <property type="match status" value="1"/>
</dbReference>
<name>A0A2P6U5K6_CHLSO</name>
<comment type="similarity">
    <text evidence="1">Belongs to the alkB family.</text>
</comment>
<dbReference type="EMBL" id="LHPG02000001">
    <property type="protein sequence ID" value="PRW61601.1"/>
    <property type="molecule type" value="Genomic_DNA"/>
</dbReference>
<feature type="compositionally biased region" description="Pro residues" evidence="2">
    <location>
        <begin position="649"/>
        <end position="662"/>
    </location>
</feature>
<evidence type="ECO:0000313" key="4">
    <source>
        <dbReference type="EMBL" id="PRW61600.1"/>
    </source>
</evidence>
<gene>
    <name evidence="4" type="ORF">C2E21_0404</name>
</gene>
<dbReference type="Proteomes" id="UP000239899">
    <property type="component" value="Unassembled WGS sequence"/>
</dbReference>
<evidence type="ECO:0000313" key="5">
    <source>
        <dbReference type="EMBL" id="PRW61601.1"/>
    </source>
</evidence>
<dbReference type="SUPFAM" id="SSF53448">
    <property type="entry name" value="Nucleotide-diphospho-sugar transferases"/>
    <property type="match status" value="1"/>
</dbReference>
<dbReference type="InterPro" id="IPR029044">
    <property type="entry name" value="Nucleotide-diphossugar_trans"/>
</dbReference>
<keyword evidence="6" id="KW-1185">Reference proteome</keyword>
<dbReference type="PROSITE" id="PS51471">
    <property type="entry name" value="FE2OG_OXY"/>
    <property type="match status" value="1"/>
</dbReference>
<proteinExistence type="inferred from homology"/>
<dbReference type="InterPro" id="IPR005123">
    <property type="entry name" value="Oxoglu/Fe-dep_dioxygenase_dom"/>
</dbReference>
<evidence type="ECO:0000256" key="2">
    <source>
        <dbReference type="SAM" id="MobiDB-lite"/>
    </source>
</evidence>
<feature type="region of interest" description="Disordered" evidence="2">
    <location>
        <begin position="644"/>
        <end position="683"/>
    </location>
</feature>
<dbReference type="PANTHER" id="PTHR31212">
    <property type="entry name" value="ALPHA-KETOGLUTARATE-DEPENDENT DIOXYGENASE ALKB HOMOLOG 3"/>
    <property type="match status" value="1"/>
</dbReference>
<feature type="compositionally biased region" description="Low complexity" evidence="2">
    <location>
        <begin position="674"/>
        <end position="683"/>
    </location>
</feature>
<dbReference type="GO" id="GO:0006307">
    <property type="term" value="P:DNA alkylation repair"/>
    <property type="evidence" value="ECO:0007669"/>
    <property type="project" value="InterPro"/>
</dbReference>
<evidence type="ECO:0000259" key="3">
    <source>
        <dbReference type="PROSITE" id="PS51471"/>
    </source>
</evidence>
<feature type="compositionally biased region" description="Polar residues" evidence="2">
    <location>
        <begin position="39"/>
        <end position="51"/>
    </location>
</feature>
<dbReference type="Gene3D" id="3.90.550.10">
    <property type="entry name" value="Spore Coat Polysaccharide Biosynthesis Protein SpsA, Chain A"/>
    <property type="match status" value="1"/>
</dbReference>
<reference evidence="4" key="2">
    <citation type="submission" date="2018-02" db="EMBL/GenBank/DDBJ databases">
        <authorList>
            <person name="Cohen D.B."/>
            <person name="Kent A.D."/>
        </authorList>
    </citation>
    <scope>NUCLEOTIDE SEQUENCE</scope>
    <source>
        <strain evidence="4">1602</strain>
    </source>
</reference>
<dbReference type="OrthoDB" id="545910at2759"/>
<dbReference type="EMBL" id="LHPG02000001">
    <property type="protein sequence ID" value="PRW61600.1"/>
    <property type="molecule type" value="Genomic_DNA"/>
</dbReference>
<protein>
    <submittedName>
        <fullName evidence="5">DNA repair isoform A</fullName>
    </submittedName>
    <submittedName>
        <fullName evidence="4">DNA repair isoform B</fullName>
    </submittedName>
</protein>
<dbReference type="InterPro" id="IPR027450">
    <property type="entry name" value="AlkB-like"/>
</dbReference>
<dbReference type="Gene3D" id="2.60.120.590">
    <property type="entry name" value="Alpha-ketoglutarate-dependent dioxygenase AlkB-like"/>
    <property type="match status" value="1"/>
</dbReference>
<evidence type="ECO:0000313" key="6">
    <source>
        <dbReference type="Proteomes" id="UP000239899"/>
    </source>
</evidence>
<dbReference type="PANTHER" id="PTHR31212:SF4">
    <property type="entry name" value="ALPHA-KETOGLUTARATE-DEPENDENT DIOXYGENASE ALKB HOMOLOG 3"/>
    <property type="match status" value="1"/>
</dbReference>
<dbReference type="AlphaFoldDB" id="A0A2P6U5K6"/>